<organism evidence="1 2">
    <name type="scientific">Paenibacillus popilliae ATCC 14706</name>
    <dbReference type="NCBI Taxonomy" id="1212764"/>
    <lineage>
        <taxon>Bacteria</taxon>
        <taxon>Bacillati</taxon>
        <taxon>Bacillota</taxon>
        <taxon>Bacilli</taxon>
        <taxon>Bacillales</taxon>
        <taxon>Paenibacillaceae</taxon>
        <taxon>Paenibacillus</taxon>
    </lineage>
</organism>
<dbReference type="GO" id="GO:0016301">
    <property type="term" value="F:kinase activity"/>
    <property type="evidence" value="ECO:0007669"/>
    <property type="project" value="UniProtKB-KW"/>
</dbReference>
<evidence type="ECO:0000313" key="2">
    <source>
        <dbReference type="Proteomes" id="UP000029453"/>
    </source>
</evidence>
<protein>
    <submittedName>
        <fullName evidence="1">Signal transduction histidine kinase</fullName>
    </submittedName>
</protein>
<dbReference type="AlphaFoldDB" id="M9LKL0"/>
<sequence>MGIKKSLIVSLTIALILFPQLYFCNENKVLSQNSNVTSNVNSVEASNNSVEASKDDDLWRDLWCMECGNDITIMKNGSPVPKNSKEYSKLLKVCEQY</sequence>
<accession>M9LKL0</accession>
<reference evidence="1 2" key="1">
    <citation type="submission" date="2012-10" db="EMBL/GenBank/DDBJ databases">
        <title>Draft Genome Sequence of Paenibacillus popilliae ATCC 14706T.</title>
        <authorList>
            <person name="Iiyama K."/>
            <person name="Mori K."/>
            <person name="Mon H."/>
            <person name="Chieda Y."/>
            <person name="Lee J.M."/>
            <person name="Kusakabe T."/>
            <person name="Tashiro K."/>
            <person name="Asano S."/>
            <person name="Yasunaga-Aoki C."/>
            <person name="Shimizu S."/>
        </authorList>
    </citation>
    <scope>NUCLEOTIDE SEQUENCE [LARGE SCALE GENOMIC DNA]</scope>
    <source>
        <strain evidence="1 2">ATCC 14706</strain>
    </source>
</reference>
<dbReference type="RefSeq" id="WP_006287592.1">
    <property type="nucleotide sequence ID" value="NZ_BALG01000266.1"/>
</dbReference>
<evidence type="ECO:0000313" key="1">
    <source>
        <dbReference type="EMBL" id="GAC43865.1"/>
    </source>
</evidence>
<name>M9LKL0_PAEPP</name>
<keyword evidence="2" id="KW-1185">Reference proteome</keyword>
<keyword evidence="1" id="KW-0418">Kinase</keyword>
<keyword evidence="1" id="KW-0808">Transferase</keyword>
<dbReference type="EMBL" id="BALG01000266">
    <property type="protein sequence ID" value="GAC43865.1"/>
    <property type="molecule type" value="Genomic_DNA"/>
</dbReference>
<gene>
    <name evidence="1" type="ORF">PPOP_3265</name>
</gene>
<comment type="caution">
    <text evidence="1">The sequence shown here is derived from an EMBL/GenBank/DDBJ whole genome shotgun (WGS) entry which is preliminary data.</text>
</comment>
<dbReference type="Proteomes" id="UP000029453">
    <property type="component" value="Unassembled WGS sequence"/>
</dbReference>
<proteinExistence type="predicted"/>